<feature type="transmembrane region" description="Helical" evidence="1">
    <location>
        <begin position="75"/>
        <end position="95"/>
    </location>
</feature>
<dbReference type="RefSeq" id="WP_069155271.1">
    <property type="nucleotide sequence ID" value="NZ_BAABXS010000001.1"/>
</dbReference>
<evidence type="ECO:0000313" key="2">
    <source>
        <dbReference type="EMBL" id="ODM02054.1"/>
    </source>
</evidence>
<dbReference type="InterPro" id="IPR017259">
    <property type="entry name" value="UCP037672"/>
</dbReference>
<protein>
    <submittedName>
        <fullName evidence="3">Conjugal transfer protein</fullName>
    </submittedName>
</protein>
<comment type="caution">
    <text evidence="2">The sequence shown here is derived from an EMBL/GenBank/DDBJ whole genome shotgun (WGS) entry which is preliminary data.</text>
</comment>
<dbReference type="Pfam" id="PF12650">
    <property type="entry name" value="DUF3784"/>
    <property type="match status" value="1"/>
</dbReference>
<keyword evidence="1" id="KW-0472">Membrane</keyword>
<name>A0A1E2ZZX5_9FIRM</name>
<keyword evidence="1" id="KW-0812">Transmembrane</keyword>
<gene>
    <name evidence="3" type="ORF">BEI59_15270</name>
    <name evidence="2" type="ORF">BEI61_06053</name>
</gene>
<reference evidence="3 5" key="2">
    <citation type="submission" date="2016-08" db="EMBL/GenBank/DDBJ databases">
        <authorList>
            <person name="Seilhamer J.J."/>
        </authorList>
    </citation>
    <scope>NUCLEOTIDE SEQUENCE [LARGE SCALE GENOMIC DNA]</scope>
    <source>
        <strain evidence="3 5">NML150140-1</strain>
    </source>
</reference>
<sequence length="104" mass="11796">MNFTCLILGILFAAAGVFFYSGRAVNHITAWKSMSEDEKRKIRIGPLCRNVGTMIFISGIIFILSGLWKAFRGDVFLWSMIAWLILSGLDVYWIGKSGRYQIPE</sequence>
<keyword evidence="1" id="KW-1133">Transmembrane helix</keyword>
<reference evidence="2 4" key="1">
    <citation type="submission" date="2016-07" db="EMBL/GenBank/DDBJ databases">
        <title>Characterization of isolates of Eisenbergiella tayi derived from blood cultures, using whole genome sequencing.</title>
        <authorList>
            <person name="Burdz T."/>
            <person name="Wiebe D."/>
            <person name="Huynh C."/>
            <person name="Bernard K."/>
        </authorList>
    </citation>
    <scope>NUCLEOTIDE SEQUENCE [LARGE SCALE GENOMIC DNA]</scope>
    <source>
        <strain evidence="2 4">NML 110608</strain>
    </source>
</reference>
<dbReference type="Proteomes" id="UP000094271">
    <property type="component" value="Unassembled WGS sequence"/>
</dbReference>
<accession>A0A1E2ZZX5</accession>
<evidence type="ECO:0000313" key="4">
    <source>
        <dbReference type="Proteomes" id="UP000094067"/>
    </source>
</evidence>
<evidence type="ECO:0000313" key="5">
    <source>
        <dbReference type="Proteomes" id="UP000094271"/>
    </source>
</evidence>
<feature type="transmembrane region" description="Helical" evidence="1">
    <location>
        <begin position="6"/>
        <end position="26"/>
    </location>
</feature>
<feature type="transmembrane region" description="Helical" evidence="1">
    <location>
        <begin position="47"/>
        <end position="69"/>
    </location>
</feature>
<evidence type="ECO:0000313" key="3">
    <source>
        <dbReference type="EMBL" id="ODR50723.1"/>
    </source>
</evidence>
<dbReference type="AlphaFoldDB" id="A0A1E2ZZX5"/>
<proteinExistence type="predicted"/>
<organism evidence="2 4">
    <name type="scientific">Eisenbergiella tayi</name>
    <dbReference type="NCBI Taxonomy" id="1432052"/>
    <lineage>
        <taxon>Bacteria</taxon>
        <taxon>Bacillati</taxon>
        <taxon>Bacillota</taxon>
        <taxon>Clostridia</taxon>
        <taxon>Lachnospirales</taxon>
        <taxon>Lachnospiraceae</taxon>
        <taxon>Eisenbergiella</taxon>
    </lineage>
</organism>
<evidence type="ECO:0000256" key="1">
    <source>
        <dbReference type="SAM" id="Phobius"/>
    </source>
</evidence>
<dbReference type="OrthoDB" id="2055300at2"/>
<dbReference type="EMBL" id="MCGH01000005">
    <property type="protein sequence ID" value="ODM02054.1"/>
    <property type="molecule type" value="Genomic_DNA"/>
</dbReference>
<dbReference type="EMBL" id="MEHA01000010">
    <property type="protein sequence ID" value="ODR50723.1"/>
    <property type="molecule type" value="Genomic_DNA"/>
</dbReference>
<dbReference type="Proteomes" id="UP000094067">
    <property type="component" value="Unassembled WGS sequence"/>
</dbReference>